<evidence type="ECO:0000313" key="2">
    <source>
        <dbReference type="EMBL" id="GGJ98348.1"/>
    </source>
</evidence>
<evidence type="ECO:0008006" key="4">
    <source>
        <dbReference type="Google" id="ProtNLM"/>
    </source>
</evidence>
<gene>
    <name evidence="2" type="ORF">GCM10007043_10350</name>
</gene>
<keyword evidence="1" id="KW-1133">Transmembrane helix</keyword>
<organism evidence="2 3">
    <name type="scientific">Calditerricola satsumensis</name>
    <dbReference type="NCBI Taxonomy" id="373054"/>
    <lineage>
        <taxon>Bacteria</taxon>
        <taxon>Bacillati</taxon>
        <taxon>Bacillota</taxon>
        <taxon>Bacilli</taxon>
        <taxon>Bacillales</taxon>
        <taxon>Bacillaceae</taxon>
        <taxon>Calditerricola</taxon>
    </lineage>
</organism>
<keyword evidence="1" id="KW-0812">Transmembrane</keyword>
<reference evidence="2" key="2">
    <citation type="submission" date="2020-09" db="EMBL/GenBank/DDBJ databases">
        <authorList>
            <person name="Sun Q."/>
            <person name="Ohkuma M."/>
        </authorList>
    </citation>
    <scope>NUCLEOTIDE SEQUENCE</scope>
    <source>
        <strain evidence="2">JCM 14719</strain>
    </source>
</reference>
<dbReference type="AlphaFoldDB" id="A0A8J3BD69"/>
<evidence type="ECO:0000313" key="3">
    <source>
        <dbReference type="Proteomes" id="UP000637720"/>
    </source>
</evidence>
<evidence type="ECO:0000256" key="1">
    <source>
        <dbReference type="SAM" id="Phobius"/>
    </source>
</evidence>
<dbReference type="EMBL" id="BMOF01000015">
    <property type="protein sequence ID" value="GGJ98348.1"/>
    <property type="molecule type" value="Genomic_DNA"/>
</dbReference>
<proteinExistence type="predicted"/>
<protein>
    <recommendedName>
        <fullName evidence="4">Cytochrome c oxidase subunit 2A</fullName>
    </recommendedName>
</protein>
<comment type="caution">
    <text evidence="2">The sequence shown here is derived from an EMBL/GenBank/DDBJ whole genome shotgun (WGS) entry which is preliminary data.</text>
</comment>
<keyword evidence="3" id="KW-1185">Reference proteome</keyword>
<dbReference type="RefSeq" id="WP_229725712.1">
    <property type="nucleotide sequence ID" value="NZ_BMOF01000015.1"/>
</dbReference>
<accession>A0A8J3BD69</accession>
<dbReference type="Proteomes" id="UP000637720">
    <property type="component" value="Unassembled WGS sequence"/>
</dbReference>
<sequence length="53" mass="5816">MSKKRSDALPPVETKAVPQEGNVSVKGTFVFAVLLGAFIVVSWLVVYFLYLSL</sequence>
<name>A0A8J3BD69_9BACI</name>
<reference evidence="2" key="1">
    <citation type="journal article" date="2014" name="Int. J. Syst. Evol. Microbiol.">
        <title>Complete genome sequence of Corynebacterium casei LMG S-19264T (=DSM 44701T), isolated from a smear-ripened cheese.</title>
        <authorList>
            <consortium name="US DOE Joint Genome Institute (JGI-PGF)"/>
            <person name="Walter F."/>
            <person name="Albersmeier A."/>
            <person name="Kalinowski J."/>
            <person name="Ruckert C."/>
        </authorList>
    </citation>
    <scope>NUCLEOTIDE SEQUENCE</scope>
    <source>
        <strain evidence="2">JCM 14719</strain>
    </source>
</reference>
<feature type="transmembrane region" description="Helical" evidence="1">
    <location>
        <begin position="29"/>
        <end position="50"/>
    </location>
</feature>
<keyword evidence="1" id="KW-0472">Membrane</keyword>